<dbReference type="EMBL" id="NWUJ01000001">
    <property type="protein sequence ID" value="PFH38383.1"/>
    <property type="molecule type" value="Genomic_DNA"/>
</dbReference>
<dbReference type="InterPro" id="IPR036249">
    <property type="entry name" value="Thioredoxin-like_sf"/>
</dbReference>
<keyword evidence="3" id="KW-1185">Reference proteome</keyword>
<dbReference type="AlphaFoldDB" id="A0A2A9MQA2"/>
<dbReference type="Proteomes" id="UP000224006">
    <property type="component" value="Chromosome I"/>
</dbReference>
<dbReference type="SUPFAM" id="SSF52833">
    <property type="entry name" value="Thioredoxin-like"/>
    <property type="match status" value="2"/>
</dbReference>
<dbReference type="Gene3D" id="3.40.30.10">
    <property type="entry name" value="Glutaredoxin"/>
    <property type="match status" value="2"/>
</dbReference>
<dbReference type="InterPro" id="IPR001623">
    <property type="entry name" value="DnaJ_domain"/>
</dbReference>
<dbReference type="GeneID" id="40305787"/>
<reference evidence="2 3" key="1">
    <citation type="submission" date="2017-09" db="EMBL/GenBank/DDBJ databases">
        <title>Genome sequencing of Besnoitia besnoiti strain Bb-Ger1.</title>
        <authorList>
            <person name="Schares G."/>
            <person name="Venepally P."/>
            <person name="Lorenzi H.A."/>
        </authorList>
    </citation>
    <scope>NUCLEOTIDE SEQUENCE [LARGE SCALE GENOMIC DNA]</scope>
    <source>
        <strain evidence="2 3">Bb-Ger1</strain>
    </source>
</reference>
<dbReference type="OrthoDB" id="10250354at2759"/>
<evidence type="ECO:0000259" key="1">
    <source>
        <dbReference type="PROSITE" id="PS50076"/>
    </source>
</evidence>
<proteinExistence type="predicted"/>
<dbReference type="RefSeq" id="XP_029222392.1">
    <property type="nucleotide sequence ID" value="XM_029359479.1"/>
</dbReference>
<dbReference type="GO" id="GO:0036498">
    <property type="term" value="P:IRE1-mediated unfolded protein response"/>
    <property type="evidence" value="ECO:0007669"/>
    <property type="project" value="TreeGrafter"/>
</dbReference>
<dbReference type="InterPro" id="IPR013766">
    <property type="entry name" value="Thioredoxin_domain"/>
</dbReference>
<gene>
    <name evidence="2" type="ORF">BESB_007250</name>
</gene>
<accession>A0A2A9MQA2</accession>
<dbReference type="SUPFAM" id="SSF46565">
    <property type="entry name" value="Chaperone J-domain"/>
    <property type="match status" value="1"/>
</dbReference>
<dbReference type="GO" id="GO:0051787">
    <property type="term" value="F:misfolded protein binding"/>
    <property type="evidence" value="ECO:0007669"/>
    <property type="project" value="TreeGrafter"/>
</dbReference>
<feature type="domain" description="J" evidence="1">
    <location>
        <begin position="45"/>
        <end position="112"/>
    </location>
</feature>
<dbReference type="VEuPathDB" id="ToxoDB:BESB_007250"/>
<dbReference type="Gene3D" id="1.10.287.110">
    <property type="entry name" value="DnaJ domain"/>
    <property type="match status" value="1"/>
</dbReference>
<protein>
    <submittedName>
        <fullName evidence="2">DnaJ domain-containing protein</fullName>
    </submittedName>
</protein>
<name>A0A2A9MQA2_BESBE</name>
<dbReference type="GO" id="GO:0016671">
    <property type="term" value="F:oxidoreductase activity, acting on a sulfur group of donors, disulfide as acceptor"/>
    <property type="evidence" value="ECO:0007669"/>
    <property type="project" value="TreeGrafter"/>
</dbReference>
<dbReference type="SMART" id="SM00271">
    <property type="entry name" value="DnaJ"/>
    <property type="match status" value="1"/>
</dbReference>
<dbReference type="KEGG" id="bbes:BESB_007250"/>
<dbReference type="PANTHER" id="PTHR44340">
    <property type="entry name" value="DNAJ HOMOLOG SUBFAMILY C MEMBER 10"/>
    <property type="match status" value="1"/>
</dbReference>
<sequence length="430" mass="48029">MKSGKRRAPCVGWRTVCVWVIVAGASMICSTTARMSDGSAEKPADYYSVLGIGRHASSAEVKKAYRKLSLENHPDKASADQTFAAATRFHAITEAYEVLSKIHTRRLYDFYGHDFRHMEGYFEELPRRGGRELYRYKRGVFLLYERNLEGLLAQSRYTWIVTFVQPGCGNCERNVPIYTHLGEKTMQTDNIRLAVVNCLMSNLCHYFNIHHLGQVFLLPPQQEGGGYWDKREYSGPLISDRILQAAKQIPPPNMKEVESDKAVEKHLAATLGVKRPASLQQVAAADAAWLVDYYKASCMACRRIKSELRQVSHQLRDRLTISFVNCGKRARLASLKQADGASVCLPKGASRAWVDKHDCADVPYFPYARLLVKSHDGSINQVPVDLRDTSEGGAAGTAATVAVSILTHLLHLPRQSASTTFPSSARSEEF</sequence>
<dbReference type="InterPro" id="IPR036869">
    <property type="entry name" value="J_dom_sf"/>
</dbReference>
<dbReference type="Pfam" id="PF00226">
    <property type="entry name" value="DnaJ"/>
    <property type="match status" value="1"/>
</dbReference>
<evidence type="ECO:0000313" key="3">
    <source>
        <dbReference type="Proteomes" id="UP000224006"/>
    </source>
</evidence>
<dbReference type="STRING" id="94643.A0A2A9MQA2"/>
<dbReference type="CDD" id="cd02961">
    <property type="entry name" value="PDI_a_family"/>
    <property type="match status" value="1"/>
</dbReference>
<organism evidence="2 3">
    <name type="scientific">Besnoitia besnoiti</name>
    <name type="common">Apicomplexan protozoan</name>
    <dbReference type="NCBI Taxonomy" id="94643"/>
    <lineage>
        <taxon>Eukaryota</taxon>
        <taxon>Sar</taxon>
        <taxon>Alveolata</taxon>
        <taxon>Apicomplexa</taxon>
        <taxon>Conoidasida</taxon>
        <taxon>Coccidia</taxon>
        <taxon>Eucoccidiorida</taxon>
        <taxon>Eimeriorina</taxon>
        <taxon>Sarcocystidae</taxon>
        <taxon>Besnoitia</taxon>
    </lineage>
</organism>
<dbReference type="PROSITE" id="PS50076">
    <property type="entry name" value="DNAJ_2"/>
    <property type="match status" value="1"/>
</dbReference>
<dbReference type="Pfam" id="PF00085">
    <property type="entry name" value="Thioredoxin"/>
    <property type="match status" value="1"/>
</dbReference>
<dbReference type="CDD" id="cd06257">
    <property type="entry name" value="DnaJ"/>
    <property type="match status" value="1"/>
</dbReference>
<dbReference type="GO" id="GO:0005788">
    <property type="term" value="C:endoplasmic reticulum lumen"/>
    <property type="evidence" value="ECO:0007669"/>
    <property type="project" value="TreeGrafter"/>
</dbReference>
<dbReference type="PRINTS" id="PR00625">
    <property type="entry name" value="JDOMAIN"/>
</dbReference>
<evidence type="ECO:0000313" key="2">
    <source>
        <dbReference type="EMBL" id="PFH38383.1"/>
    </source>
</evidence>
<dbReference type="GO" id="GO:0015035">
    <property type="term" value="F:protein-disulfide reductase activity"/>
    <property type="evidence" value="ECO:0007669"/>
    <property type="project" value="TreeGrafter"/>
</dbReference>
<dbReference type="PANTHER" id="PTHR44340:SF1">
    <property type="entry name" value="DNAJ HOMOLOG SUBFAMILY C MEMBER 10"/>
    <property type="match status" value="1"/>
</dbReference>
<dbReference type="InterPro" id="IPR052460">
    <property type="entry name" value="ER_disulfide_reductase"/>
</dbReference>
<comment type="caution">
    <text evidence="2">The sequence shown here is derived from an EMBL/GenBank/DDBJ whole genome shotgun (WGS) entry which is preliminary data.</text>
</comment>